<name>A0A9J6ZIF3_9BACL</name>
<dbReference type="NCBIfam" id="NF000801">
    <property type="entry name" value="PRK00055.1-3"/>
    <property type="match status" value="1"/>
</dbReference>
<dbReference type="HAMAP" id="MF_01818">
    <property type="entry name" value="RNase_Z_BN"/>
    <property type="match status" value="1"/>
</dbReference>
<dbReference type="FunFam" id="3.60.15.10:FF:000002">
    <property type="entry name" value="Ribonuclease Z"/>
    <property type="match status" value="1"/>
</dbReference>
<evidence type="ECO:0000256" key="4">
    <source>
        <dbReference type="ARBA" id="ARBA00022722"/>
    </source>
</evidence>
<evidence type="ECO:0000256" key="5">
    <source>
        <dbReference type="ARBA" id="ARBA00022723"/>
    </source>
</evidence>
<dbReference type="EMBL" id="CP097899">
    <property type="protein sequence ID" value="URN95828.1"/>
    <property type="molecule type" value="Genomic_DNA"/>
</dbReference>
<proteinExistence type="inferred from homology"/>
<dbReference type="GO" id="GO:0008270">
    <property type="term" value="F:zinc ion binding"/>
    <property type="evidence" value="ECO:0007669"/>
    <property type="project" value="UniProtKB-UniRule"/>
</dbReference>
<dbReference type="AlphaFoldDB" id="A0A9J6ZIF3"/>
<evidence type="ECO:0000256" key="3">
    <source>
        <dbReference type="ARBA" id="ARBA00022694"/>
    </source>
</evidence>
<dbReference type="SUPFAM" id="SSF56281">
    <property type="entry name" value="Metallo-hydrolase/oxidoreductase"/>
    <property type="match status" value="1"/>
</dbReference>
<comment type="function">
    <text evidence="10">Counteracts the endogenous Pycsar antiviral defense system. Phosphodiesterase that enables metal-dependent hydrolysis of host cyclic nucleotide Pycsar defense signals such as cCMP and cUMP.</text>
</comment>
<dbReference type="GO" id="GO:0042802">
    <property type="term" value="F:identical protein binding"/>
    <property type="evidence" value="ECO:0007669"/>
    <property type="project" value="UniProtKB-ARBA"/>
</dbReference>
<dbReference type="PANTHER" id="PTHR46018:SF2">
    <property type="entry name" value="ZINC PHOSPHODIESTERASE ELAC PROTEIN 1"/>
    <property type="match status" value="1"/>
</dbReference>
<evidence type="ECO:0000256" key="10">
    <source>
        <dbReference type="ARBA" id="ARBA00034301"/>
    </source>
</evidence>
<keyword evidence="7 13" id="KW-0378">Hydrolase</keyword>
<feature type="binding site" evidence="13">
    <location>
        <position position="269"/>
    </location>
    <ligand>
        <name>Zn(2+)</name>
        <dbReference type="ChEBI" id="CHEBI:29105"/>
        <label>2</label>
        <note>catalytic</note>
    </ligand>
</feature>
<keyword evidence="8 13" id="KW-0862">Zinc</keyword>
<keyword evidence="4 13" id="KW-0540">Nuclease</keyword>
<dbReference type="KEGG" id="plig:NAG76_06165"/>
<comment type="similarity">
    <text evidence="13">Belongs to the RNase Z family.</text>
</comment>
<evidence type="ECO:0000259" key="14">
    <source>
        <dbReference type="SMART" id="SM00849"/>
    </source>
</evidence>
<dbReference type="Proteomes" id="UP001056756">
    <property type="component" value="Chromosome"/>
</dbReference>
<evidence type="ECO:0000313" key="15">
    <source>
        <dbReference type="EMBL" id="URN95828.1"/>
    </source>
</evidence>
<evidence type="ECO:0000256" key="2">
    <source>
        <dbReference type="ARBA" id="ARBA00012477"/>
    </source>
</evidence>
<evidence type="ECO:0000256" key="7">
    <source>
        <dbReference type="ARBA" id="ARBA00022801"/>
    </source>
</evidence>
<reference evidence="15" key="1">
    <citation type="submission" date="2022-05" db="EMBL/GenBank/DDBJ databases">
        <title>Novel bacterial taxa in a minimal lignocellulolytic consortium and its capacity to transform plastics disclosed by genome-resolved metagenomics.</title>
        <authorList>
            <person name="Rodriguez C.A.D."/>
            <person name="Diaz-Garcia L."/>
            <person name="Herrera K."/>
            <person name="Tarazona N.A."/>
            <person name="Sproer C."/>
            <person name="Overmann J."/>
            <person name="Jimenez D.J."/>
        </authorList>
    </citation>
    <scope>NUCLEOTIDE SEQUENCE</scope>
    <source>
        <strain evidence="15">MAG5</strain>
    </source>
</reference>
<gene>
    <name evidence="13 15" type="primary">rnz</name>
    <name evidence="15" type="ORF">NAG76_06165</name>
</gene>
<dbReference type="EC" id="3.1.26.11" evidence="2 13"/>
<comment type="function">
    <text evidence="12 13">Zinc phosphodiesterase, which displays some tRNA 3'-processing endonuclease activity. Probably involved in tRNA maturation, by removing a 3'-trailer from precursor tRNA.</text>
</comment>
<feature type="binding site" evidence="13">
    <location>
        <position position="65"/>
    </location>
    <ligand>
        <name>Zn(2+)</name>
        <dbReference type="ChEBI" id="CHEBI:29105"/>
        <label>1</label>
        <note>catalytic</note>
    </ligand>
</feature>
<evidence type="ECO:0000256" key="6">
    <source>
        <dbReference type="ARBA" id="ARBA00022759"/>
    </source>
</evidence>
<keyword evidence="6 13" id="KW-0255">Endonuclease</keyword>
<dbReference type="Pfam" id="PF23023">
    <property type="entry name" value="Anti-Pycsar_Apyc1"/>
    <property type="match status" value="1"/>
</dbReference>
<feature type="binding site" evidence="13">
    <location>
        <position position="63"/>
    </location>
    <ligand>
        <name>Zn(2+)</name>
        <dbReference type="ChEBI" id="CHEBI:29105"/>
        <label>1</label>
        <note>catalytic</note>
    </ligand>
</feature>
<feature type="domain" description="Metallo-beta-lactamase" evidence="14">
    <location>
        <begin position="18"/>
        <end position="204"/>
    </location>
</feature>
<feature type="active site" description="Proton acceptor" evidence="13">
    <location>
        <position position="67"/>
    </location>
</feature>
<feature type="binding site" evidence="13">
    <location>
        <position position="67"/>
    </location>
    <ligand>
        <name>Zn(2+)</name>
        <dbReference type="ChEBI" id="CHEBI:29105"/>
        <label>2</label>
        <note>catalytic</note>
    </ligand>
</feature>
<dbReference type="InterPro" id="IPR036866">
    <property type="entry name" value="RibonucZ/Hydroxyglut_hydro"/>
</dbReference>
<accession>A0A9J6ZIF3</accession>
<feature type="binding site" evidence="13">
    <location>
        <position position="140"/>
    </location>
    <ligand>
        <name>Zn(2+)</name>
        <dbReference type="ChEBI" id="CHEBI:29105"/>
        <label>1</label>
        <note>catalytic</note>
    </ligand>
</feature>
<feature type="binding site" evidence="13">
    <location>
        <position position="211"/>
    </location>
    <ligand>
        <name>Zn(2+)</name>
        <dbReference type="ChEBI" id="CHEBI:29105"/>
        <label>2</label>
        <note>catalytic</note>
    </ligand>
</feature>
<evidence type="ECO:0000256" key="13">
    <source>
        <dbReference type="HAMAP-Rule" id="MF_01818"/>
    </source>
</evidence>
<sequence length="306" mass="33908">MELYFLGTSAGMPIRGRNVTSIALRVSQYNGSFWMFDCGEGTQHQLLHTSLKLSRLNKLFITHLHGDHVYGLPGLLSSRSSLGGTDALHIYGPQGLHELLETNLRLTETHLNYPLHIVEINEGMLFEDDEVMVEAAKLDHRIDCFGYRIMEHERKGALNASWLAEMGVPAGPAYGQLKAGNDITLEDGRVIRSADAVGKPLPGHIITILGDTRPCDNAVKLGEDADVLIHEATFAHDLAEKAYEYGHSTALQAAEIAYAAKAKKLFITHFSSRYQLEDLAHLEMEARSIFSNTEAAIELRPYTILL</sequence>
<evidence type="ECO:0000256" key="9">
    <source>
        <dbReference type="ARBA" id="ARBA00034221"/>
    </source>
</evidence>
<feature type="binding site" evidence="13">
    <location>
        <position position="68"/>
    </location>
    <ligand>
        <name>Zn(2+)</name>
        <dbReference type="ChEBI" id="CHEBI:29105"/>
        <label>2</label>
        <note>catalytic</note>
    </ligand>
</feature>
<dbReference type="SMART" id="SM00849">
    <property type="entry name" value="Lactamase_B"/>
    <property type="match status" value="1"/>
</dbReference>
<evidence type="ECO:0000256" key="1">
    <source>
        <dbReference type="ARBA" id="ARBA00011738"/>
    </source>
</evidence>
<organism evidence="15 16">
    <name type="scientific">Candidatus Pristimantibacillus lignocellulolyticus</name>
    <dbReference type="NCBI Taxonomy" id="2994561"/>
    <lineage>
        <taxon>Bacteria</taxon>
        <taxon>Bacillati</taxon>
        <taxon>Bacillota</taxon>
        <taxon>Bacilli</taxon>
        <taxon>Bacillales</taxon>
        <taxon>Paenibacillaceae</taxon>
        <taxon>Candidatus Pristimantibacillus</taxon>
    </lineage>
</organism>
<evidence type="ECO:0000256" key="8">
    <source>
        <dbReference type="ARBA" id="ARBA00022833"/>
    </source>
</evidence>
<dbReference type="NCBIfam" id="TIGR02651">
    <property type="entry name" value="RNase_Z"/>
    <property type="match status" value="1"/>
</dbReference>
<comment type="subunit">
    <text evidence="1 13">Homodimer.</text>
</comment>
<comment type="catalytic activity">
    <reaction evidence="13">
        <text>Endonucleolytic cleavage of RNA, removing extra 3' nucleotides from tRNA precursor, generating 3' termini of tRNAs. A 3'-hydroxy group is left at the tRNA terminus and a 5'-phosphoryl group is left at the trailer molecule.</text>
        <dbReference type="EC" id="3.1.26.11"/>
    </reaction>
</comment>
<protein>
    <recommendedName>
        <fullName evidence="2 13">Ribonuclease Z</fullName>
        <shortName evidence="13">RNase Z</shortName>
        <ecNumber evidence="2 13">3.1.26.11</ecNumber>
    </recommendedName>
    <alternativeName>
        <fullName evidence="13">tRNA 3 endonuclease</fullName>
    </alternativeName>
    <alternativeName>
        <fullName evidence="13">tRNase Z</fullName>
    </alternativeName>
</protein>
<dbReference type="Gene3D" id="3.60.15.10">
    <property type="entry name" value="Ribonuclease Z/Hydroxyacylglutathione hydrolase-like"/>
    <property type="match status" value="1"/>
</dbReference>
<comment type="catalytic activity">
    <reaction evidence="9">
        <text>3',5'-cyclic CMP + H2O = CMP + H(+)</text>
        <dbReference type="Rhea" id="RHEA:72675"/>
        <dbReference type="ChEBI" id="CHEBI:15377"/>
        <dbReference type="ChEBI" id="CHEBI:15378"/>
        <dbReference type="ChEBI" id="CHEBI:58003"/>
        <dbReference type="ChEBI" id="CHEBI:60377"/>
    </reaction>
    <physiologicalReaction direction="left-to-right" evidence="9">
        <dbReference type="Rhea" id="RHEA:72676"/>
    </physiologicalReaction>
</comment>
<evidence type="ECO:0000313" key="16">
    <source>
        <dbReference type="Proteomes" id="UP001056756"/>
    </source>
</evidence>
<dbReference type="CDD" id="cd07717">
    <property type="entry name" value="RNaseZ_ZiPD-like_MBL-fold"/>
    <property type="match status" value="1"/>
</dbReference>
<keyword evidence="5 13" id="KW-0479">Metal-binding</keyword>
<feature type="binding site" evidence="13">
    <location>
        <position position="211"/>
    </location>
    <ligand>
        <name>Zn(2+)</name>
        <dbReference type="ChEBI" id="CHEBI:29105"/>
        <label>1</label>
        <note>catalytic</note>
    </ligand>
</feature>
<dbReference type="PANTHER" id="PTHR46018">
    <property type="entry name" value="ZINC PHOSPHODIESTERASE ELAC PROTEIN 1"/>
    <property type="match status" value="1"/>
</dbReference>
<comment type="catalytic activity">
    <reaction evidence="11">
        <text>3',5'-cyclic UMP + H2O = UMP + H(+)</text>
        <dbReference type="Rhea" id="RHEA:70575"/>
        <dbReference type="ChEBI" id="CHEBI:15377"/>
        <dbReference type="ChEBI" id="CHEBI:15378"/>
        <dbReference type="ChEBI" id="CHEBI:57865"/>
        <dbReference type="ChEBI" id="CHEBI:184387"/>
    </reaction>
    <physiologicalReaction direction="left-to-right" evidence="11">
        <dbReference type="Rhea" id="RHEA:70576"/>
    </physiologicalReaction>
</comment>
<dbReference type="InterPro" id="IPR001279">
    <property type="entry name" value="Metallo-B-lactamas"/>
</dbReference>
<evidence type="ECO:0000256" key="11">
    <source>
        <dbReference type="ARBA" id="ARBA00048505"/>
    </source>
</evidence>
<comment type="cofactor">
    <cofactor evidence="13">
        <name>Zn(2+)</name>
        <dbReference type="ChEBI" id="CHEBI:29105"/>
    </cofactor>
    <text evidence="13">Binds 2 Zn(2+) ions.</text>
</comment>
<evidence type="ECO:0000256" key="12">
    <source>
        <dbReference type="ARBA" id="ARBA00057812"/>
    </source>
</evidence>
<keyword evidence="3 13" id="KW-0819">tRNA processing</keyword>
<dbReference type="GO" id="GO:0042781">
    <property type="term" value="F:3'-tRNA processing endoribonuclease activity"/>
    <property type="evidence" value="ECO:0007669"/>
    <property type="project" value="UniProtKB-UniRule"/>
</dbReference>
<dbReference type="InterPro" id="IPR013471">
    <property type="entry name" value="RNase_Z/BN"/>
</dbReference>